<organism evidence="3 4">
    <name type="scientific">Streptomyces nitrosporeus</name>
    <dbReference type="NCBI Taxonomy" id="28894"/>
    <lineage>
        <taxon>Bacteria</taxon>
        <taxon>Bacillati</taxon>
        <taxon>Actinomycetota</taxon>
        <taxon>Actinomycetes</taxon>
        <taxon>Kitasatosporales</taxon>
        <taxon>Streptomycetaceae</taxon>
        <taxon>Streptomyces</taxon>
    </lineage>
</organism>
<gene>
    <name evidence="3" type="ORF">CP967_27665</name>
</gene>
<dbReference type="InterPro" id="IPR029479">
    <property type="entry name" value="Nitroreductase"/>
</dbReference>
<reference evidence="3 4" key="1">
    <citation type="submission" date="2017-09" db="EMBL/GenBank/DDBJ databases">
        <authorList>
            <person name="Lee N."/>
            <person name="Cho B.-K."/>
        </authorList>
    </citation>
    <scope>NUCLEOTIDE SEQUENCE [LARGE SCALE GENOMIC DNA]</scope>
    <source>
        <strain evidence="3 4">ATCC 12769</strain>
    </source>
</reference>
<evidence type="ECO:0000259" key="2">
    <source>
        <dbReference type="Pfam" id="PF00881"/>
    </source>
</evidence>
<accession>A0A5J6FGU9</accession>
<dbReference type="SUPFAM" id="SSF55469">
    <property type="entry name" value="FMN-dependent nitroreductase-like"/>
    <property type="match status" value="2"/>
</dbReference>
<dbReference type="EMBL" id="CP023702">
    <property type="protein sequence ID" value="QEU75251.1"/>
    <property type="molecule type" value="Genomic_DNA"/>
</dbReference>
<evidence type="ECO:0000313" key="3">
    <source>
        <dbReference type="EMBL" id="QEU75251.1"/>
    </source>
</evidence>
<dbReference type="OrthoDB" id="3723182at2"/>
<keyword evidence="4" id="KW-1185">Reference proteome</keyword>
<protein>
    <recommendedName>
        <fullName evidence="2">Nitroreductase domain-containing protein</fullName>
    </recommendedName>
</protein>
<dbReference type="Gene3D" id="3.40.109.10">
    <property type="entry name" value="NADH Oxidase"/>
    <property type="match status" value="2"/>
</dbReference>
<dbReference type="KEGG" id="snk:CP967_27665"/>
<sequence length="486" mass="49914">MPEVQGNALTTAARTPAEGGSPDFAAGMWARMALSPAPREAPAEPVEAPGLRLALSLLEEGVLTGGTGRGPGAKAVPSAGAVYPYGFAVITAERGAPALFRIDGDRRSCARLATGPRIPKALAASGLEAPADGGAVIITLTRPWLSMRKYGDRGYLYTQIDAGHAVGNLLLASAGRGAEALLSLRFPREPLSGLLEASGNYREVHSAVLVPAAAAGELRGSWTVHDESDRSLAAPTWQSWLEAACWESLSARPDRPAPPRLPGAPAPLAGLRTGLPLSGGTDGLGAPDGWPALLAARSSSKAFAPGTVPAAAIRQAVAALTTPVGTDLPASSPLAATLVVRSAAEPEYNGVHPLTRHGKQSAGTPSAEEVAQACMRQRPLAEAAAALLLHAPRTALGGPRRRPDDGAGNLRELAFRCGALGQLLYLGAARSGTGVTGVGGFDSALWRSLAGLPQTEEILYVLLLGRPDESGAKLDRLSTAHAQNER</sequence>
<evidence type="ECO:0000313" key="4">
    <source>
        <dbReference type="Proteomes" id="UP000326178"/>
    </source>
</evidence>
<dbReference type="GO" id="GO:0016491">
    <property type="term" value="F:oxidoreductase activity"/>
    <property type="evidence" value="ECO:0007669"/>
    <property type="project" value="InterPro"/>
</dbReference>
<dbReference type="AlphaFoldDB" id="A0A5J6FGU9"/>
<feature type="region of interest" description="Disordered" evidence="1">
    <location>
        <begin position="251"/>
        <end position="271"/>
    </location>
</feature>
<dbReference type="InterPro" id="IPR000415">
    <property type="entry name" value="Nitroreductase-like"/>
</dbReference>
<proteinExistence type="predicted"/>
<feature type="region of interest" description="Disordered" evidence="1">
    <location>
        <begin position="1"/>
        <end position="21"/>
    </location>
</feature>
<name>A0A5J6FGU9_9ACTN</name>
<dbReference type="Proteomes" id="UP000326178">
    <property type="component" value="Chromosome"/>
</dbReference>
<dbReference type="RefSeq" id="WP_150490560.1">
    <property type="nucleotide sequence ID" value="NZ_BMUV01000022.1"/>
</dbReference>
<dbReference type="PANTHER" id="PTHR42741:SF3">
    <property type="entry name" value="NITROREDUCTASE FAMILY PROTEIN"/>
    <property type="match status" value="1"/>
</dbReference>
<dbReference type="Pfam" id="PF00881">
    <property type="entry name" value="Nitroreductase"/>
    <property type="match status" value="1"/>
</dbReference>
<dbReference type="PANTHER" id="PTHR42741">
    <property type="entry name" value="NITROREDUCTASE FAMILY PROTEIN"/>
    <property type="match status" value="1"/>
</dbReference>
<evidence type="ECO:0000256" key="1">
    <source>
        <dbReference type="SAM" id="MobiDB-lite"/>
    </source>
</evidence>
<feature type="domain" description="Nitroreductase" evidence="2">
    <location>
        <begin position="295"/>
        <end position="466"/>
    </location>
</feature>